<proteinExistence type="inferred from homology"/>
<evidence type="ECO:0000256" key="3">
    <source>
        <dbReference type="ARBA" id="ARBA00023002"/>
    </source>
</evidence>
<evidence type="ECO:0000256" key="1">
    <source>
        <dbReference type="ARBA" id="ARBA00006484"/>
    </source>
</evidence>
<dbReference type="PRINTS" id="PR00080">
    <property type="entry name" value="SDRFAMILY"/>
</dbReference>
<evidence type="ECO:0000313" key="6">
    <source>
        <dbReference type="EMBL" id="KAK6920162.1"/>
    </source>
</evidence>
<evidence type="ECO:0000256" key="4">
    <source>
        <dbReference type="RuleBase" id="RU000363"/>
    </source>
</evidence>
<reference evidence="6 7" key="1">
    <citation type="submission" date="2023-12" db="EMBL/GenBank/DDBJ databases">
        <title>A high-quality genome assembly for Dillenia turbinata (Dilleniales).</title>
        <authorList>
            <person name="Chanderbali A."/>
        </authorList>
    </citation>
    <scope>NUCLEOTIDE SEQUENCE [LARGE SCALE GENOMIC DNA]</scope>
    <source>
        <strain evidence="6">LSX21</strain>
        <tissue evidence="6">Leaf</tissue>
    </source>
</reference>
<dbReference type="CDD" id="cd05324">
    <property type="entry name" value="carb_red_PTCR-like_SDR_c"/>
    <property type="match status" value="1"/>
</dbReference>
<dbReference type="PRINTS" id="PR00081">
    <property type="entry name" value="GDHRDH"/>
</dbReference>
<comment type="caution">
    <text evidence="6">The sequence shown here is derived from an EMBL/GenBank/DDBJ whole genome shotgun (WGS) entry which is preliminary data.</text>
</comment>
<keyword evidence="7" id="KW-1185">Reference proteome</keyword>
<comment type="similarity">
    <text evidence="1 4">Belongs to the short-chain dehydrogenases/reductases (SDR) family.</text>
</comment>
<name>A0AAN8Z0T6_9MAGN</name>
<dbReference type="GO" id="GO:0016020">
    <property type="term" value="C:membrane"/>
    <property type="evidence" value="ECO:0007669"/>
    <property type="project" value="TreeGrafter"/>
</dbReference>
<keyword evidence="3 5" id="KW-0560">Oxidoreductase</keyword>
<dbReference type="EC" id="1.1.1.-" evidence="5"/>
<protein>
    <recommendedName>
        <fullName evidence="5">Short-chain dehydrogenase/reductase</fullName>
        <ecNumber evidence="5">1.1.1.-</ecNumber>
    </recommendedName>
</protein>
<gene>
    <name evidence="6" type="ORF">RJ641_016066</name>
</gene>
<evidence type="ECO:0000313" key="7">
    <source>
        <dbReference type="Proteomes" id="UP001370490"/>
    </source>
</evidence>
<dbReference type="Pfam" id="PF00106">
    <property type="entry name" value="adh_short"/>
    <property type="match status" value="2"/>
</dbReference>
<dbReference type="PANTHER" id="PTHR43490:SF98">
    <property type="entry name" value="OS02G0640600 PROTEIN"/>
    <property type="match status" value="1"/>
</dbReference>
<dbReference type="Proteomes" id="UP001370490">
    <property type="component" value="Unassembled WGS sequence"/>
</dbReference>
<dbReference type="AlphaFoldDB" id="A0AAN8Z0T6"/>
<dbReference type="PANTHER" id="PTHR43490">
    <property type="entry name" value="(+)-NEOMENTHOL DEHYDROGENASE"/>
    <property type="match status" value="1"/>
</dbReference>
<dbReference type="InterPro" id="IPR002347">
    <property type="entry name" value="SDR_fam"/>
</dbReference>
<dbReference type="InterPro" id="IPR036291">
    <property type="entry name" value="NAD(P)-bd_dom_sf"/>
</dbReference>
<dbReference type="GO" id="GO:0016616">
    <property type="term" value="F:oxidoreductase activity, acting on the CH-OH group of donors, NAD or NADP as acceptor"/>
    <property type="evidence" value="ECO:0007669"/>
    <property type="project" value="InterPro"/>
</dbReference>
<evidence type="ECO:0000256" key="2">
    <source>
        <dbReference type="ARBA" id="ARBA00022857"/>
    </source>
</evidence>
<dbReference type="FunFam" id="3.40.50.720:FF:000312">
    <property type="entry name" value="(+)-neomenthol dehydrogenase"/>
    <property type="match status" value="1"/>
</dbReference>
<dbReference type="InterPro" id="IPR045313">
    <property type="entry name" value="CBR1-like"/>
</dbReference>
<dbReference type="SUPFAM" id="SSF51735">
    <property type="entry name" value="NAD(P)-binding Rossmann-fold domains"/>
    <property type="match status" value="1"/>
</dbReference>
<organism evidence="6 7">
    <name type="scientific">Dillenia turbinata</name>
    <dbReference type="NCBI Taxonomy" id="194707"/>
    <lineage>
        <taxon>Eukaryota</taxon>
        <taxon>Viridiplantae</taxon>
        <taxon>Streptophyta</taxon>
        <taxon>Embryophyta</taxon>
        <taxon>Tracheophyta</taxon>
        <taxon>Spermatophyta</taxon>
        <taxon>Magnoliopsida</taxon>
        <taxon>eudicotyledons</taxon>
        <taxon>Gunneridae</taxon>
        <taxon>Pentapetalae</taxon>
        <taxon>Dilleniales</taxon>
        <taxon>Dilleniaceae</taxon>
        <taxon>Dillenia</taxon>
    </lineage>
</organism>
<accession>A0AAN8Z0T6</accession>
<dbReference type="EMBL" id="JBAMMX010000021">
    <property type="protein sequence ID" value="KAK6920162.1"/>
    <property type="molecule type" value="Genomic_DNA"/>
</dbReference>
<keyword evidence="2 5" id="KW-0521">NADP</keyword>
<dbReference type="Gene3D" id="3.40.50.720">
    <property type="entry name" value="NAD(P)-binding Rossmann-like Domain"/>
    <property type="match status" value="1"/>
</dbReference>
<evidence type="ECO:0000256" key="5">
    <source>
        <dbReference type="RuleBase" id="RU369024"/>
    </source>
</evidence>
<sequence length="304" mass="33651">MHLFFTSTKMAETERYAVVTGANKGIGFQICKQLAANGITVVLTARDENRGLEAVEKLKELDGFSDQIIFHQLDVTNPSSISCLAEFIKENFGRLDILINNAANGGVVVDFDDYRAQREQGAEVSFFNFLTENYEMAEECLNTNYYGVKRMIEAFLPLLQHSASPRIVNISSIMGKLKKLPTGWAKGVLSDVESLTEERVDEVVFKFLKDYKEGLLEAKDWPKSASAYIVSKAVANAYTRALAKKYPTIYVNCVHPGFVQTDMNGQYGDITVEEGAKGPVKVALLPDGGPSGAFFYQSEVSSFE</sequence>